<proteinExistence type="predicted"/>
<organism evidence="2">
    <name type="scientific">uncultured Solirubrobacteraceae bacterium</name>
    <dbReference type="NCBI Taxonomy" id="1162706"/>
    <lineage>
        <taxon>Bacteria</taxon>
        <taxon>Bacillati</taxon>
        <taxon>Actinomycetota</taxon>
        <taxon>Thermoleophilia</taxon>
        <taxon>Solirubrobacterales</taxon>
        <taxon>Solirubrobacteraceae</taxon>
        <taxon>environmental samples</taxon>
    </lineage>
</organism>
<evidence type="ECO:0000313" key="2">
    <source>
        <dbReference type="EMBL" id="CAA9470974.1"/>
    </source>
</evidence>
<feature type="compositionally biased region" description="Basic residues" evidence="1">
    <location>
        <begin position="14"/>
        <end position="23"/>
    </location>
</feature>
<evidence type="ECO:0000256" key="1">
    <source>
        <dbReference type="SAM" id="MobiDB-lite"/>
    </source>
</evidence>
<name>A0A6J4RDJ3_9ACTN</name>
<dbReference type="EMBL" id="CADCVQ010000003">
    <property type="protein sequence ID" value="CAA9470974.1"/>
    <property type="molecule type" value="Genomic_DNA"/>
</dbReference>
<protein>
    <submittedName>
        <fullName evidence="2">Uncharacterized protein</fullName>
    </submittedName>
</protein>
<gene>
    <name evidence="2" type="ORF">AVDCRST_MAG67-24</name>
</gene>
<dbReference type="AlphaFoldDB" id="A0A6J4RDJ3"/>
<feature type="non-terminal residue" evidence="2">
    <location>
        <position position="66"/>
    </location>
</feature>
<feature type="region of interest" description="Disordered" evidence="1">
    <location>
        <begin position="1"/>
        <end position="33"/>
    </location>
</feature>
<feature type="non-terminal residue" evidence="2">
    <location>
        <position position="1"/>
    </location>
</feature>
<accession>A0A6J4RDJ3</accession>
<reference evidence="2" key="1">
    <citation type="submission" date="2020-02" db="EMBL/GenBank/DDBJ databases">
        <authorList>
            <person name="Meier V. D."/>
        </authorList>
    </citation>
    <scope>NUCLEOTIDE SEQUENCE</scope>
    <source>
        <strain evidence="2">AVDCRST_MAG67</strain>
    </source>
</reference>
<sequence length="66" mass="6955">CGVRIAWSATARMPSRKTPRRTSTRPPRLAGRAMMPSRTCSVSICAPGCGLAAARSKPADRSRAVG</sequence>